<gene>
    <name evidence="3" type="ORF">FM119_11775</name>
</gene>
<dbReference type="PANTHER" id="PTHR42760">
    <property type="entry name" value="SHORT-CHAIN DEHYDROGENASES/REDUCTASES FAMILY MEMBER"/>
    <property type="match status" value="1"/>
</dbReference>
<evidence type="ECO:0000256" key="1">
    <source>
        <dbReference type="ARBA" id="ARBA00006484"/>
    </source>
</evidence>
<comment type="similarity">
    <text evidence="1">Belongs to the short-chain dehydrogenases/reductases (SDR) family.</text>
</comment>
<dbReference type="InterPro" id="IPR020904">
    <property type="entry name" value="Sc_DH/Rdtase_CS"/>
</dbReference>
<dbReference type="PROSITE" id="PS00061">
    <property type="entry name" value="ADH_SHORT"/>
    <property type="match status" value="1"/>
</dbReference>
<dbReference type="EC" id="1.1.1.100" evidence="3"/>
<dbReference type="PRINTS" id="PR00081">
    <property type="entry name" value="GDHRDH"/>
</dbReference>
<reference evidence="4" key="1">
    <citation type="submission" date="2017-02" db="EMBL/GenBank/DDBJ databases">
        <authorList>
            <person name="Dridi B."/>
        </authorList>
    </citation>
    <scope>NUCLEOTIDE SEQUENCE [LARGE SCALE GENOMIC DNA]</scope>
    <source>
        <strain evidence="4">EB411</strain>
    </source>
</reference>
<evidence type="ECO:0000313" key="3">
    <source>
        <dbReference type="EMBL" id="SJN40103.1"/>
    </source>
</evidence>
<protein>
    <submittedName>
        <fullName evidence="3">3-oxoacyl-[acyl-carrier protein] reductase</fullName>
        <ecNumber evidence="3">1.1.1.100</ecNumber>
    </submittedName>
</protein>
<dbReference type="AlphaFoldDB" id="A0A1R4K7X1"/>
<dbReference type="EMBL" id="FUKR01000067">
    <property type="protein sequence ID" value="SJN40103.1"/>
    <property type="molecule type" value="Genomic_DNA"/>
</dbReference>
<organism evidence="3 4">
    <name type="scientific">Mycetocola reblochoni REB411</name>
    <dbReference type="NCBI Taxonomy" id="1255698"/>
    <lineage>
        <taxon>Bacteria</taxon>
        <taxon>Bacillati</taxon>
        <taxon>Actinomycetota</taxon>
        <taxon>Actinomycetes</taxon>
        <taxon>Micrococcales</taxon>
        <taxon>Microbacteriaceae</taxon>
        <taxon>Mycetocola</taxon>
    </lineage>
</organism>
<evidence type="ECO:0000256" key="2">
    <source>
        <dbReference type="ARBA" id="ARBA00023002"/>
    </source>
</evidence>
<dbReference type="InterPro" id="IPR036291">
    <property type="entry name" value="NAD(P)-bd_dom_sf"/>
</dbReference>
<dbReference type="FunFam" id="3.40.50.720:FF:000084">
    <property type="entry name" value="Short-chain dehydrogenase reductase"/>
    <property type="match status" value="1"/>
</dbReference>
<sequence length="210" mass="21778">MVKPARSTSCRSSSAARHLGLAADVSDEPAVERVVARTVAELGKLDILVNSAGISVVAPALEASADDMRRILDVNVVGSFIASRAAARVMLAAGYGRIVTLSSQAGTVAVDEHTAYCASKFALTGLVRTLALEWGGGGVTVNTVSPTVVLTELGRRVWDNDKGEAMKREIPVGRFAEPEEVAAAVAFLASDQAAMVNGADLVVDGGYTIH</sequence>
<dbReference type="Proteomes" id="UP000196778">
    <property type="component" value="Unassembled WGS sequence"/>
</dbReference>
<dbReference type="InterPro" id="IPR002347">
    <property type="entry name" value="SDR_fam"/>
</dbReference>
<name>A0A1R4K7X1_9MICO</name>
<keyword evidence="2 3" id="KW-0560">Oxidoreductase</keyword>
<dbReference type="PRINTS" id="PR00080">
    <property type="entry name" value="SDRFAMILY"/>
</dbReference>
<proteinExistence type="inferred from homology"/>
<accession>A0A1R4K7X1</accession>
<evidence type="ECO:0000313" key="4">
    <source>
        <dbReference type="Proteomes" id="UP000196778"/>
    </source>
</evidence>
<keyword evidence="4" id="KW-1185">Reference proteome</keyword>
<dbReference type="Gene3D" id="3.40.50.720">
    <property type="entry name" value="NAD(P)-binding Rossmann-like Domain"/>
    <property type="match status" value="1"/>
</dbReference>
<dbReference type="GO" id="GO:0004316">
    <property type="term" value="F:3-oxoacyl-[acyl-carrier-protein] reductase (NADPH) activity"/>
    <property type="evidence" value="ECO:0007669"/>
    <property type="project" value="UniProtKB-EC"/>
</dbReference>
<dbReference type="SUPFAM" id="SSF51735">
    <property type="entry name" value="NAD(P)-binding Rossmann-fold domains"/>
    <property type="match status" value="1"/>
</dbReference>
<dbReference type="Pfam" id="PF13561">
    <property type="entry name" value="adh_short_C2"/>
    <property type="match status" value="1"/>
</dbReference>
<dbReference type="CDD" id="cd05233">
    <property type="entry name" value="SDR_c"/>
    <property type="match status" value="1"/>
</dbReference>
<dbReference type="PANTHER" id="PTHR42760:SF115">
    <property type="entry name" value="3-OXOACYL-[ACYL-CARRIER-PROTEIN] REDUCTASE FABG"/>
    <property type="match status" value="1"/>
</dbReference>